<dbReference type="KEGG" id="foc:113215189"/>
<dbReference type="InterPro" id="IPR032675">
    <property type="entry name" value="LRR_dom_sf"/>
</dbReference>
<dbReference type="SMART" id="SM00256">
    <property type="entry name" value="FBOX"/>
    <property type="match status" value="1"/>
</dbReference>
<feature type="region of interest" description="Disordered" evidence="1">
    <location>
        <begin position="1"/>
        <end position="79"/>
    </location>
</feature>
<evidence type="ECO:0000259" key="2">
    <source>
        <dbReference type="PROSITE" id="PS50181"/>
    </source>
</evidence>
<dbReference type="GeneID" id="113215189"/>
<dbReference type="AlphaFoldDB" id="A0A6J1TIC1"/>
<gene>
    <name evidence="4" type="primary">LOC113215189</name>
</gene>
<evidence type="ECO:0000256" key="1">
    <source>
        <dbReference type="SAM" id="MobiDB-lite"/>
    </source>
</evidence>
<evidence type="ECO:0000313" key="3">
    <source>
        <dbReference type="Proteomes" id="UP000504606"/>
    </source>
</evidence>
<proteinExistence type="predicted"/>
<accession>A0A6J1TIC1</accession>
<dbReference type="Pfam" id="PF12937">
    <property type="entry name" value="F-box-like"/>
    <property type="match status" value="1"/>
</dbReference>
<dbReference type="Proteomes" id="UP000504606">
    <property type="component" value="Unplaced"/>
</dbReference>
<organism evidence="3 4">
    <name type="scientific">Frankliniella occidentalis</name>
    <name type="common">Western flower thrips</name>
    <name type="synonym">Euthrips occidentalis</name>
    <dbReference type="NCBI Taxonomy" id="133901"/>
    <lineage>
        <taxon>Eukaryota</taxon>
        <taxon>Metazoa</taxon>
        <taxon>Ecdysozoa</taxon>
        <taxon>Arthropoda</taxon>
        <taxon>Hexapoda</taxon>
        <taxon>Insecta</taxon>
        <taxon>Pterygota</taxon>
        <taxon>Neoptera</taxon>
        <taxon>Paraneoptera</taxon>
        <taxon>Thysanoptera</taxon>
        <taxon>Terebrantia</taxon>
        <taxon>Thripoidea</taxon>
        <taxon>Thripidae</taxon>
        <taxon>Frankliniella</taxon>
    </lineage>
</organism>
<name>A0A6J1TIC1_FRAOC</name>
<sequence>MAKKRKRKTREPRLKGRRPTRTQPARACKRTYATAATVPDQQEQVASVRRDMETTVKPTRRPPHRACKRTHGLNSEQPRTLDQLPDDVLLLVMQHLAVQDLLACRLVCRRLGELALQPEVWRRRSLIPSPYKNDRLTCPVSRLAPCLRHLTVLPPSRKGVCGHLHTTTCAVEGLEVRGSWDRTQRFVTFQDGAFAARLIQHQASLGRLRRVRVVLEIVDKPYMSEDNVCILFRTLISTPGLEELDLFVSTGSTGPLPLVLGTCSQVVSSSIRRFHAAVETDESFSQLVLRTHAATLEEVHFVGSKEGDLLSLSTATLQLLVGLPCLREVALDDQRGMEVLAQCATLRTLTITMMGSGYPDAAAAAAAAELLRRACQVREVNIRGYLYHFDCFRALASSERSNLEKLHIACPIWSSREKELLQVLLQALPQLPALRDLHVGQLSRQACEEILLAVSPATQPALRLVSVHGSGCRLARKDAVRALLTAQPELHVRVAMEWGPDKHRSPFQQMLPDKVAIPPVRAATLVLEGCSPSPKYHNPLDTVVHVEELVR</sequence>
<reference evidence="4" key="1">
    <citation type="submission" date="2025-08" db="UniProtKB">
        <authorList>
            <consortium name="RefSeq"/>
        </authorList>
    </citation>
    <scope>IDENTIFICATION</scope>
    <source>
        <tissue evidence="4">Whole organism</tissue>
    </source>
</reference>
<dbReference type="Gene3D" id="3.80.10.10">
    <property type="entry name" value="Ribonuclease Inhibitor"/>
    <property type="match status" value="1"/>
</dbReference>
<dbReference type="Gene3D" id="1.20.1280.50">
    <property type="match status" value="1"/>
</dbReference>
<dbReference type="SUPFAM" id="SSF81383">
    <property type="entry name" value="F-box domain"/>
    <property type="match status" value="1"/>
</dbReference>
<dbReference type="InterPro" id="IPR001810">
    <property type="entry name" value="F-box_dom"/>
</dbReference>
<dbReference type="OrthoDB" id="9856535at2759"/>
<feature type="compositionally biased region" description="Basic residues" evidence="1">
    <location>
        <begin position="58"/>
        <end position="71"/>
    </location>
</feature>
<dbReference type="RefSeq" id="XP_026290586.1">
    <property type="nucleotide sequence ID" value="XM_026434801.2"/>
</dbReference>
<dbReference type="PROSITE" id="PS50181">
    <property type="entry name" value="FBOX"/>
    <property type="match status" value="1"/>
</dbReference>
<dbReference type="SUPFAM" id="SSF52047">
    <property type="entry name" value="RNI-like"/>
    <property type="match status" value="1"/>
</dbReference>
<feature type="domain" description="F-box" evidence="2">
    <location>
        <begin position="78"/>
        <end position="124"/>
    </location>
</feature>
<evidence type="ECO:0000313" key="4">
    <source>
        <dbReference type="RefSeq" id="XP_026290586.1"/>
    </source>
</evidence>
<protein>
    <submittedName>
        <fullName evidence="4">Uncharacterized protein LOC113215189 isoform X1</fullName>
    </submittedName>
</protein>
<feature type="compositionally biased region" description="Basic residues" evidence="1">
    <location>
        <begin position="1"/>
        <end position="20"/>
    </location>
</feature>
<keyword evidence="3" id="KW-1185">Reference proteome</keyword>
<dbReference type="InterPro" id="IPR036047">
    <property type="entry name" value="F-box-like_dom_sf"/>
</dbReference>